<sequence length="25" mass="2941">MFFSPHVLFTEILFAVILPSKLDFQ</sequence>
<reference evidence="1 2" key="1">
    <citation type="submission" date="2023-07" db="EMBL/GenBank/DDBJ databases">
        <title>Genomic Encyclopedia of Type Strains, Phase IV (KMG-IV): sequencing the most valuable type-strain genomes for metagenomic binning, comparative biology and taxonomic classification.</title>
        <authorList>
            <person name="Goeker M."/>
        </authorList>
    </citation>
    <scope>NUCLEOTIDE SEQUENCE [LARGE SCALE GENOMIC DNA]</scope>
    <source>
        <strain evidence="1 2">DSM 23494</strain>
    </source>
</reference>
<evidence type="ECO:0000313" key="1">
    <source>
        <dbReference type="EMBL" id="MDQ0270994.1"/>
    </source>
</evidence>
<keyword evidence="2" id="KW-1185">Reference proteome</keyword>
<comment type="caution">
    <text evidence="1">The sequence shown here is derived from an EMBL/GenBank/DDBJ whole genome shotgun (WGS) entry which is preliminary data.</text>
</comment>
<accession>A0ABU0AJE5</accession>
<proteinExistence type="predicted"/>
<evidence type="ECO:0000313" key="2">
    <source>
        <dbReference type="Proteomes" id="UP001238088"/>
    </source>
</evidence>
<name>A0ABU0AJE5_9BACI</name>
<gene>
    <name evidence="1" type="ORF">J2S17_002880</name>
</gene>
<protein>
    <submittedName>
        <fullName evidence="1">Uncharacterized protein</fullName>
    </submittedName>
</protein>
<organism evidence="1 2">
    <name type="scientific">Cytobacillus purgationiresistens</name>
    <dbReference type="NCBI Taxonomy" id="863449"/>
    <lineage>
        <taxon>Bacteria</taxon>
        <taxon>Bacillati</taxon>
        <taxon>Bacillota</taxon>
        <taxon>Bacilli</taxon>
        <taxon>Bacillales</taxon>
        <taxon>Bacillaceae</taxon>
        <taxon>Cytobacillus</taxon>
    </lineage>
</organism>
<dbReference type="EMBL" id="JAUSUB010000011">
    <property type="protein sequence ID" value="MDQ0270994.1"/>
    <property type="molecule type" value="Genomic_DNA"/>
</dbReference>
<dbReference type="Proteomes" id="UP001238088">
    <property type="component" value="Unassembled WGS sequence"/>
</dbReference>